<gene>
    <name evidence="3" type="ORF">K8V85_05910</name>
</gene>
<dbReference type="Gene3D" id="3.40.50.1820">
    <property type="entry name" value="alpha/beta hydrolase"/>
    <property type="match status" value="1"/>
</dbReference>
<sequence length="286" mass="33379">MESFNLNEQHSFFTTSDGVRLHYIHLGQGEPLILLHGWGGNAFTYYYNIEKLSQHYSLYIVEMRGHGESEKPNYGYRLSRLAMDVREFFNSLNFEKANWMAHSMGVSVLWMYIDLFGQDTINKLILIDEAPFIFGNPEDTEHEIKQYGGVRLDLWQLCNALDKSFEEGIHAFSRYFNNSFYAQFDNPDVAEISAKQFVGEEAHKFLAKLLMDHITQDWRDVITRIEVPTMLISGELSHASTRESSQWIAHNIKNCHWVEFSKEEYGTHFMMLNSAKKFNAEVLNFL</sequence>
<dbReference type="Proteomes" id="UP000706163">
    <property type="component" value="Unassembled WGS sequence"/>
</dbReference>
<dbReference type="InterPro" id="IPR029058">
    <property type="entry name" value="AB_hydrolase_fold"/>
</dbReference>
<feature type="domain" description="AB hydrolase-1" evidence="2">
    <location>
        <begin position="31"/>
        <end position="251"/>
    </location>
</feature>
<organism evidence="3 4">
    <name type="scientific">Staphylococcus kloosii</name>
    <dbReference type="NCBI Taxonomy" id="29384"/>
    <lineage>
        <taxon>Bacteria</taxon>
        <taxon>Bacillati</taxon>
        <taxon>Bacillota</taxon>
        <taxon>Bacilli</taxon>
        <taxon>Bacillales</taxon>
        <taxon>Staphylococcaceae</taxon>
        <taxon>Staphylococcus</taxon>
    </lineage>
</organism>
<dbReference type="InterPro" id="IPR050266">
    <property type="entry name" value="AB_hydrolase_sf"/>
</dbReference>
<dbReference type="Pfam" id="PF00561">
    <property type="entry name" value="Abhydrolase_1"/>
    <property type="match status" value="1"/>
</dbReference>
<dbReference type="GO" id="GO:0016787">
    <property type="term" value="F:hydrolase activity"/>
    <property type="evidence" value="ECO:0007669"/>
    <property type="project" value="UniProtKB-KW"/>
</dbReference>
<evidence type="ECO:0000256" key="1">
    <source>
        <dbReference type="ARBA" id="ARBA00022801"/>
    </source>
</evidence>
<dbReference type="PANTHER" id="PTHR43798:SF31">
    <property type="entry name" value="AB HYDROLASE SUPERFAMILY PROTEIN YCLE"/>
    <property type="match status" value="1"/>
</dbReference>
<protein>
    <submittedName>
        <fullName evidence="3">Alpha/beta hydrolase</fullName>
    </submittedName>
</protein>
<keyword evidence="1 3" id="KW-0378">Hydrolase</keyword>
<dbReference type="EMBL" id="DYVT01000064">
    <property type="protein sequence ID" value="HJF67828.1"/>
    <property type="molecule type" value="Genomic_DNA"/>
</dbReference>
<comment type="caution">
    <text evidence="3">The sequence shown here is derived from an EMBL/GenBank/DDBJ whole genome shotgun (WGS) entry which is preliminary data.</text>
</comment>
<dbReference type="AlphaFoldDB" id="A0A921GYW8"/>
<dbReference type="GO" id="GO:0016020">
    <property type="term" value="C:membrane"/>
    <property type="evidence" value="ECO:0007669"/>
    <property type="project" value="TreeGrafter"/>
</dbReference>
<evidence type="ECO:0000259" key="2">
    <source>
        <dbReference type="Pfam" id="PF00561"/>
    </source>
</evidence>
<reference evidence="3" key="1">
    <citation type="journal article" date="2021" name="PeerJ">
        <title>Extensive microbial diversity within the chicken gut microbiome revealed by metagenomics and culture.</title>
        <authorList>
            <person name="Gilroy R."/>
            <person name="Ravi A."/>
            <person name="Getino M."/>
            <person name="Pursley I."/>
            <person name="Horton D.L."/>
            <person name="Alikhan N.F."/>
            <person name="Baker D."/>
            <person name="Gharbi K."/>
            <person name="Hall N."/>
            <person name="Watson M."/>
            <person name="Adriaenssens E.M."/>
            <person name="Foster-Nyarko E."/>
            <person name="Jarju S."/>
            <person name="Secka A."/>
            <person name="Antonio M."/>
            <person name="Oren A."/>
            <person name="Chaudhuri R.R."/>
            <person name="La Ragione R."/>
            <person name="Hildebrand F."/>
            <person name="Pallen M.J."/>
        </authorList>
    </citation>
    <scope>NUCLEOTIDE SEQUENCE</scope>
    <source>
        <strain evidence="3">CHK149-3286</strain>
    </source>
</reference>
<proteinExistence type="predicted"/>
<name>A0A921GYW8_9STAP</name>
<dbReference type="SUPFAM" id="SSF53474">
    <property type="entry name" value="alpha/beta-Hydrolases"/>
    <property type="match status" value="1"/>
</dbReference>
<dbReference type="PANTHER" id="PTHR43798">
    <property type="entry name" value="MONOACYLGLYCEROL LIPASE"/>
    <property type="match status" value="1"/>
</dbReference>
<dbReference type="InterPro" id="IPR000073">
    <property type="entry name" value="AB_hydrolase_1"/>
</dbReference>
<evidence type="ECO:0000313" key="4">
    <source>
        <dbReference type="Proteomes" id="UP000706163"/>
    </source>
</evidence>
<dbReference type="RefSeq" id="WP_278675168.1">
    <property type="nucleotide sequence ID" value="NZ_DYVT01000064.1"/>
</dbReference>
<accession>A0A921GYW8</accession>
<evidence type="ECO:0000313" key="3">
    <source>
        <dbReference type="EMBL" id="HJF67828.1"/>
    </source>
</evidence>
<reference evidence="3" key="2">
    <citation type="submission" date="2021-09" db="EMBL/GenBank/DDBJ databases">
        <authorList>
            <person name="Gilroy R."/>
        </authorList>
    </citation>
    <scope>NUCLEOTIDE SEQUENCE</scope>
    <source>
        <strain evidence="3">CHK149-3286</strain>
    </source>
</reference>